<dbReference type="Proteomes" id="UP000282386">
    <property type="component" value="Chromosome"/>
</dbReference>
<dbReference type="AlphaFoldDB" id="A0A7Z9A299"/>
<evidence type="ECO:0000259" key="1">
    <source>
        <dbReference type="Pfam" id="PF20103"/>
    </source>
</evidence>
<accession>A0A7Z9A299</accession>
<dbReference type="EMBL" id="LR134479">
    <property type="protein sequence ID" value="VEI22747.1"/>
    <property type="molecule type" value="Genomic_DNA"/>
</dbReference>
<dbReference type="InterPro" id="IPR045472">
    <property type="entry name" value="DUF6493"/>
</dbReference>
<feature type="domain" description="DUF6493" evidence="1">
    <location>
        <begin position="206"/>
        <end position="369"/>
    </location>
</feature>
<gene>
    <name evidence="2" type="ORF">NCTC10207_00832</name>
</gene>
<evidence type="ECO:0000313" key="3">
    <source>
        <dbReference type="Proteomes" id="UP000282386"/>
    </source>
</evidence>
<dbReference type="Pfam" id="PF20103">
    <property type="entry name" value="DUF6493"/>
    <property type="match status" value="1"/>
</dbReference>
<protein>
    <recommendedName>
        <fullName evidence="1">DUF6493 domain-containing protein</fullName>
    </recommendedName>
</protein>
<organism evidence="2 3">
    <name type="scientific">Rothia aeria</name>
    <dbReference type="NCBI Taxonomy" id="172042"/>
    <lineage>
        <taxon>Bacteria</taxon>
        <taxon>Bacillati</taxon>
        <taxon>Actinomycetota</taxon>
        <taxon>Actinomycetes</taxon>
        <taxon>Micrococcales</taxon>
        <taxon>Micrococcaceae</taxon>
        <taxon>Rothia</taxon>
    </lineage>
</organism>
<proteinExistence type="predicted"/>
<sequence length="903" mass="99957">MAGNTTTEPGLVTPPSQNRFEALRTALAHKNTEDWHALDSILADADEKERAAIMRALGGFAAVYEAEGPTLRMVYLRAAVARRDHVTYPKGIFTRSTGQEDADGRWVKHHPDPGYPLYPQESFHTDAAARQKAGEAFAAGIMSRGGTWVNKVFEDIHWCHDLWSLHIMRRLMRDVPPEQYHPEYLREIRYYLCRPYQGEPFTRESHAERIVRILTEDEGLREKEFWAFFTAEGMGDTQAILTSSTGTRAGDAQENQLLESQLMAAFDSLCARLPGFRDRLLDATLTGMLSDFSVRHIAWYLNIQKHLAPTVGEILARKDQYLSLLSTEPGAAVAWGQAAYKTLLAEGALDNPYELISASGAVLSRADKKSVKAQLSLLRTLNNYANKHDYLEVPQKVSELVREFLPSYPADIAQSAQKLILEKPSGEVPNHTQGRCEAAPRGAEIPHIPAPRTVPLPDNYAPSEPIATPVELNRLLTEHLSEASGETHGMGAGEELARILDGIIVLGAEAIDKQNRELMRRTIREIQGIHTPEANWSVSSWGFLCRYNVILGLALAELAEVKDNDGALWQELIATITGGTMTITRHARLENRRVSLLLIFEMTRFIDEMRSGSATAPFMRPIPAQSRPWTRIHYPQSHLGMLWDSTRDEQELPIWEAPMMTEEQGAEAMQSAALGGPCTRIDGSCDMHEREEWTHTQHVPEWFAWLMQNNPDTYAAHSHIRLMRALTQNRVPEVQRTMRLLEASRQVPTAPVYSALALACSAKSAENRAAAAEAIAGLCASNLFDPAGFAHQVRLLLAEKLLTAGRLAKTLEDAAHMSALSGYRVLHVLAELLNEIKPAHQLLDLLGKLCVHYGVAVPVPEHLIPAPKARGVAVSALRTIAAVEPHATDALIAAADEAAAAEA</sequence>
<reference evidence="2 3" key="1">
    <citation type="submission" date="2018-12" db="EMBL/GenBank/DDBJ databases">
        <authorList>
            <consortium name="Pathogen Informatics"/>
        </authorList>
    </citation>
    <scope>NUCLEOTIDE SEQUENCE [LARGE SCALE GENOMIC DNA]</scope>
    <source>
        <strain evidence="2 3">NCTC10207</strain>
    </source>
</reference>
<name>A0A7Z9A299_9MICC</name>
<evidence type="ECO:0000313" key="2">
    <source>
        <dbReference type="EMBL" id="VEI22747.1"/>
    </source>
</evidence>
<dbReference type="RefSeq" id="WP_126499853.1">
    <property type="nucleotide sequence ID" value="NZ_LR134479.1"/>
</dbReference>